<evidence type="ECO:0000313" key="3">
    <source>
        <dbReference type="EMBL" id="MDD2176366.1"/>
    </source>
</evidence>
<dbReference type="PANTHER" id="PTHR44051:SF2">
    <property type="entry name" value="HYPOTHETICAL GLUTATHIONE S-TRANSFERASE LIKE PROTEIN"/>
    <property type="match status" value="1"/>
</dbReference>
<accession>A0ABT5RRQ2</accession>
<feature type="domain" description="GST N-terminal" evidence="1">
    <location>
        <begin position="7"/>
        <end position="89"/>
    </location>
</feature>
<sequence>MPTTPYPSLLLYGSAGSGHSYKVRSLLLLTETPHRYQPIALDTPRAQRPADFVAASQFGEVPVLVDDGTAYCQSDAILVHLAQRTSAFCGAPSEQSAILEWLFWETNRIGFSVPNLRFALRWAPQPAEVLAYLRERAMADLATLNEAFASSEFLVPSGPTIADLACSAYLFWLPEAGLAAEDFPHVARWLNSLRALPGWVHPNEAMASA</sequence>
<dbReference type="InterPro" id="IPR004045">
    <property type="entry name" value="Glutathione_S-Trfase_N"/>
</dbReference>
<keyword evidence="4" id="KW-1185">Reference proteome</keyword>
<dbReference type="InterPro" id="IPR036249">
    <property type="entry name" value="Thioredoxin-like_sf"/>
</dbReference>
<feature type="domain" description="GST C-terminal" evidence="2">
    <location>
        <begin position="91"/>
        <end position="209"/>
    </location>
</feature>
<dbReference type="PROSITE" id="PS50405">
    <property type="entry name" value="GST_CTER"/>
    <property type="match status" value="1"/>
</dbReference>
<dbReference type="RefSeq" id="WP_274106955.1">
    <property type="nucleotide sequence ID" value="NZ_JAPCKI010000001.1"/>
</dbReference>
<organism evidence="3 4">
    <name type="scientific">Acidovorax benzenivorans</name>
    <dbReference type="NCBI Taxonomy" id="2987520"/>
    <lineage>
        <taxon>Bacteria</taxon>
        <taxon>Pseudomonadati</taxon>
        <taxon>Pseudomonadota</taxon>
        <taxon>Betaproteobacteria</taxon>
        <taxon>Burkholderiales</taxon>
        <taxon>Comamonadaceae</taxon>
        <taxon>Acidovorax</taxon>
    </lineage>
</organism>
<gene>
    <name evidence="3" type="ORF">OIN59_02910</name>
</gene>
<name>A0ABT5RRQ2_9BURK</name>
<dbReference type="Proteomes" id="UP001148932">
    <property type="component" value="Unassembled WGS sequence"/>
</dbReference>
<dbReference type="Gene3D" id="3.40.30.10">
    <property type="entry name" value="Glutaredoxin"/>
    <property type="match status" value="1"/>
</dbReference>
<evidence type="ECO:0000259" key="2">
    <source>
        <dbReference type="PROSITE" id="PS50405"/>
    </source>
</evidence>
<dbReference type="PROSITE" id="PS50404">
    <property type="entry name" value="GST_NTER"/>
    <property type="match status" value="1"/>
</dbReference>
<dbReference type="InterPro" id="IPR040079">
    <property type="entry name" value="Glutathione_S-Trfase"/>
</dbReference>
<dbReference type="Pfam" id="PF13417">
    <property type="entry name" value="GST_N_3"/>
    <property type="match status" value="1"/>
</dbReference>
<evidence type="ECO:0000313" key="4">
    <source>
        <dbReference type="Proteomes" id="UP001148932"/>
    </source>
</evidence>
<dbReference type="PANTHER" id="PTHR44051">
    <property type="entry name" value="GLUTATHIONE S-TRANSFERASE-RELATED"/>
    <property type="match status" value="1"/>
</dbReference>
<dbReference type="SUPFAM" id="SSF47616">
    <property type="entry name" value="GST C-terminal domain-like"/>
    <property type="match status" value="1"/>
</dbReference>
<protein>
    <submittedName>
        <fullName evidence="3">Glutathione S-transferase family protein</fullName>
    </submittedName>
</protein>
<dbReference type="InterPro" id="IPR004046">
    <property type="entry name" value="GST_C"/>
</dbReference>
<dbReference type="Pfam" id="PF00043">
    <property type="entry name" value="GST_C"/>
    <property type="match status" value="1"/>
</dbReference>
<dbReference type="SUPFAM" id="SSF52833">
    <property type="entry name" value="Thioredoxin-like"/>
    <property type="match status" value="1"/>
</dbReference>
<dbReference type="SFLD" id="SFLDS00019">
    <property type="entry name" value="Glutathione_Transferase_(cytos"/>
    <property type="match status" value="1"/>
</dbReference>
<comment type="caution">
    <text evidence="3">The sequence shown here is derived from an EMBL/GenBank/DDBJ whole genome shotgun (WGS) entry which is preliminary data.</text>
</comment>
<dbReference type="Gene3D" id="1.20.1050.10">
    <property type="match status" value="1"/>
</dbReference>
<evidence type="ECO:0000259" key="1">
    <source>
        <dbReference type="PROSITE" id="PS50404"/>
    </source>
</evidence>
<dbReference type="InterPro" id="IPR010987">
    <property type="entry name" value="Glutathione-S-Trfase_C-like"/>
</dbReference>
<dbReference type="EMBL" id="JAPCKI010000001">
    <property type="protein sequence ID" value="MDD2176366.1"/>
    <property type="molecule type" value="Genomic_DNA"/>
</dbReference>
<reference evidence="3" key="1">
    <citation type="submission" date="2022-10" db="EMBL/GenBank/DDBJ databases">
        <title>Description of microaerobic benzene degrading bacteria.</title>
        <authorList>
            <person name="Bedics A."/>
            <person name="Tancsics A."/>
            <person name="Banerjee S."/>
        </authorList>
    </citation>
    <scope>NUCLEOTIDE SEQUENCE</scope>
    <source>
        <strain evidence="3">D2M1</strain>
    </source>
</reference>
<proteinExistence type="predicted"/>
<dbReference type="InterPro" id="IPR036282">
    <property type="entry name" value="Glutathione-S-Trfase_C_sf"/>
</dbReference>